<reference evidence="3" key="1">
    <citation type="journal article" date="2019" name="bioRxiv">
        <title>The Genome of the Zebra Mussel, Dreissena polymorpha: A Resource for Invasive Species Research.</title>
        <authorList>
            <person name="McCartney M.A."/>
            <person name="Auch B."/>
            <person name="Kono T."/>
            <person name="Mallez S."/>
            <person name="Zhang Y."/>
            <person name="Obille A."/>
            <person name="Becker A."/>
            <person name="Abrahante J.E."/>
            <person name="Garbe J."/>
            <person name="Badalamenti J.P."/>
            <person name="Herman A."/>
            <person name="Mangelson H."/>
            <person name="Liachko I."/>
            <person name="Sullivan S."/>
            <person name="Sone E.D."/>
            <person name="Koren S."/>
            <person name="Silverstein K.A.T."/>
            <person name="Beckman K.B."/>
            <person name="Gohl D.M."/>
        </authorList>
    </citation>
    <scope>NUCLEOTIDE SEQUENCE</scope>
    <source>
        <strain evidence="3">Duluth1</strain>
        <tissue evidence="3">Whole animal</tissue>
    </source>
</reference>
<feature type="region of interest" description="Disordered" evidence="1">
    <location>
        <begin position="522"/>
        <end position="563"/>
    </location>
</feature>
<feature type="transmembrane region" description="Helical" evidence="2">
    <location>
        <begin position="343"/>
        <end position="364"/>
    </location>
</feature>
<evidence type="ECO:0000313" key="4">
    <source>
        <dbReference type="Proteomes" id="UP000828390"/>
    </source>
</evidence>
<organism evidence="3 4">
    <name type="scientific">Dreissena polymorpha</name>
    <name type="common">Zebra mussel</name>
    <name type="synonym">Mytilus polymorpha</name>
    <dbReference type="NCBI Taxonomy" id="45954"/>
    <lineage>
        <taxon>Eukaryota</taxon>
        <taxon>Metazoa</taxon>
        <taxon>Spiralia</taxon>
        <taxon>Lophotrochozoa</taxon>
        <taxon>Mollusca</taxon>
        <taxon>Bivalvia</taxon>
        <taxon>Autobranchia</taxon>
        <taxon>Heteroconchia</taxon>
        <taxon>Euheterodonta</taxon>
        <taxon>Imparidentia</taxon>
        <taxon>Neoheterodontei</taxon>
        <taxon>Myida</taxon>
        <taxon>Dreissenoidea</taxon>
        <taxon>Dreissenidae</taxon>
        <taxon>Dreissena</taxon>
    </lineage>
</organism>
<dbReference type="AlphaFoldDB" id="A0A9D3YQJ0"/>
<dbReference type="EMBL" id="JAIWYP010000015">
    <property type="protein sequence ID" value="KAH3702388.1"/>
    <property type="molecule type" value="Genomic_DNA"/>
</dbReference>
<protein>
    <submittedName>
        <fullName evidence="3">Uncharacterized protein</fullName>
    </submittedName>
</protein>
<evidence type="ECO:0000313" key="3">
    <source>
        <dbReference type="EMBL" id="KAH3702388.1"/>
    </source>
</evidence>
<name>A0A9D3YQJ0_DREPO</name>
<sequence>MNLLVFRTKPSRYNMEWQGLFGIFLLLNQSIKAEQFALSSDSTPWLLSFCDLAEPRLAYKNAHFEVAEDIDVLSNNYEAWLGYVSVKVPFVFHGCAQVQNTVHTTNTVTSIGYCQTLCRHYSPFGIKAPNGLDILNHSSLKECICFNTSVHEIPLGHFDNDQKNLCEKDGYAIFTQISVNDSMVIDRGTEHTGDCLRYKNQGFQWQSCASKSNLKVICSKKPTADPSATAYVPTKQSNTWIQGNVICLKENKYPASLSSIIVSVLNAGQHQEHWTGIIREATLINKAGLRLLGHTKYSDAEYAFVKGSGKKLHFVKTGKKQALCFAGEATTTKSKEESPALRAGIGVLVVVLVVVGIGFAVLMLRRRGIIPACLKNRAPDRTDEKHDDMLPNAASNVARVHKTVVNPNYFVLEKQNESVIEQIDHYNRTEDLENDIIDENIYHSIDDSALELCGNVKGDSTDYDCTTDGAATSCCIIHDNVYHKLKLYRQGNYEHVNGSCQIDYITTNNDYDTTATLKAISPRENDDYDHVGGMGQAPALSSSNDDYSSAVKSAAHARGSAAE</sequence>
<keyword evidence="2" id="KW-0812">Transmembrane</keyword>
<evidence type="ECO:0000256" key="1">
    <source>
        <dbReference type="SAM" id="MobiDB-lite"/>
    </source>
</evidence>
<keyword evidence="4" id="KW-1185">Reference proteome</keyword>
<evidence type="ECO:0000256" key="2">
    <source>
        <dbReference type="SAM" id="Phobius"/>
    </source>
</evidence>
<keyword evidence="2" id="KW-0472">Membrane</keyword>
<feature type="compositionally biased region" description="Polar residues" evidence="1">
    <location>
        <begin position="539"/>
        <end position="551"/>
    </location>
</feature>
<accession>A0A9D3YQJ0</accession>
<keyword evidence="2" id="KW-1133">Transmembrane helix</keyword>
<reference evidence="3" key="2">
    <citation type="submission" date="2020-11" db="EMBL/GenBank/DDBJ databases">
        <authorList>
            <person name="McCartney M.A."/>
            <person name="Auch B."/>
            <person name="Kono T."/>
            <person name="Mallez S."/>
            <person name="Becker A."/>
            <person name="Gohl D.M."/>
            <person name="Silverstein K.A.T."/>
            <person name="Koren S."/>
            <person name="Bechman K.B."/>
            <person name="Herman A."/>
            <person name="Abrahante J.E."/>
            <person name="Garbe J."/>
        </authorList>
    </citation>
    <scope>NUCLEOTIDE SEQUENCE</scope>
    <source>
        <strain evidence="3">Duluth1</strain>
        <tissue evidence="3">Whole animal</tissue>
    </source>
</reference>
<gene>
    <name evidence="3" type="ORF">DPMN_077406</name>
</gene>
<comment type="caution">
    <text evidence="3">The sequence shown here is derived from an EMBL/GenBank/DDBJ whole genome shotgun (WGS) entry which is preliminary data.</text>
</comment>
<dbReference type="Proteomes" id="UP000828390">
    <property type="component" value="Unassembled WGS sequence"/>
</dbReference>
<proteinExistence type="predicted"/>